<accession>A0A8S0Y602</accession>
<dbReference type="RefSeq" id="WP_174625142.1">
    <property type="nucleotide sequence ID" value="NZ_CADCXN010000047.1"/>
</dbReference>
<name>A0A8S0Y602_9GAMM</name>
<evidence type="ECO:0000313" key="2">
    <source>
        <dbReference type="EMBL" id="CAA9890180.1"/>
    </source>
</evidence>
<gene>
    <name evidence="2" type="ORF">METHB2_20011</name>
</gene>
<feature type="signal peptide" evidence="1">
    <location>
        <begin position="1"/>
        <end position="26"/>
    </location>
</feature>
<protein>
    <recommendedName>
        <fullName evidence="4">DUF2490 domain-containing protein</fullName>
    </recommendedName>
</protein>
<dbReference type="InterPro" id="IPR019619">
    <property type="entry name" value="DUF2490"/>
</dbReference>
<dbReference type="AlphaFoldDB" id="A0A8S0Y602"/>
<organism evidence="2 3">
    <name type="scientific">Candidatus Methylobacter favarea</name>
    <dbReference type="NCBI Taxonomy" id="2707345"/>
    <lineage>
        <taxon>Bacteria</taxon>
        <taxon>Pseudomonadati</taxon>
        <taxon>Pseudomonadota</taxon>
        <taxon>Gammaproteobacteria</taxon>
        <taxon>Methylococcales</taxon>
        <taxon>Methylococcaceae</taxon>
        <taxon>Methylobacter</taxon>
    </lineage>
</organism>
<dbReference type="EMBL" id="CADCXN010000047">
    <property type="protein sequence ID" value="CAA9890180.1"/>
    <property type="molecule type" value="Genomic_DNA"/>
</dbReference>
<keyword evidence="1" id="KW-0732">Signal</keyword>
<proteinExistence type="predicted"/>
<evidence type="ECO:0000256" key="1">
    <source>
        <dbReference type="SAM" id="SignalP"/>
    </source>
</evidence>
<reference evidence="2 3" key="1">
    <citation type="submission" date="2020-02" db="EMBL/GenBank/DDBJ databases">
        <authorList>
            <person name="Hogendoorn C."/>
        </authorList>
    </citation>
    <scope>NUCLEOTIDE SEQUENCE [LARGE SCALE GENOMIC DNA]</scope>
    <source>
        <strain evidence="2">METHB21</strain>
    </source>
</reference>
<keyword evidence="3" id="KW-1185">Reference proteome</keyword>
<evidence type="ECO:0008006" key="4">
    <source>
        <dbReference type="Google" id="ProtNLM"/>
    </source>
</evidence>
<sequence length="236" mass="27047">MRHSTSTSIAGRFSILGMAFLGSVQAASTAEDFQTWSAIEAKGSLEVIHPDLKDFRYWLEGQGRFGNDTSSLSQGILRPGLGYSLNEHASIWLGYAFVPTIEPFTDASYNENRIWQQFLWTGKTSLGKFTSRSRFEERFTDQPDVAYRFRQLLKLSYPLDFAPDFRLVGSDEYFVNVNTTGMIDSGFDQNRAFAGIGYHFDENIEMEIGYMNQYIRRAEREDLMSHILSLNLQLDY</sequence>
<comment type="caution">
    <text evidence="2">The sequence shown here is derived from an EMBL/GenBank/DDBJ whole genome shotgun (WGS) entry which is preliminary data.</text>
</comment>
<feature type="chain" id="PRO_5035943481" description="DUF2490 domain-containing protein" evidence="1">
    <location>
        <begin position="27"/>
        <end position="236"/>
    </location>
</feature>
<dbReference type="Pfam" id="PF10677">
    <property type="entry name" value="DUF2490"/>
    <property type="match status" value="1"/>
</dbReference>
<dbReference type="Proteomes" id="UP000494216">
    <property type="component" value="Unassembled WGS sequence"/>
</dbReference>
<evidence type="ECO:0000313" key="3">
    <source>
        <dbReference type="Proteomes" id="UP000494216"/>
    </source>
</evidence>